<accession>A0A6P1Y5W6</accession>
<keyword evidence="1" id="KW-0175">Coiled coil</keyword>
<dbReference type="Gene3D" id="1.20.1600.10">
    <property type="entry name" value="Outer membrane efflux proteins (OEP)"/>
    <property type="match status" value="1"/>
</dbReference>
<keyword evidence="2" id="KW-0732">Signal</keyword>
<dbReference type="EMBL" id="CP048020">
    <property type="protein sequence ID" value="QHX44353.1"/>
    <property type="molecule type" value="Genomic_DNA"/>
</dbReference>
<dbReference type="SUPFAM" id="SSF56954">
    <property type="entry name" value="Outer membrane efflux proteins (OEP)"/>
    <property type="match status" value="1"/>
</dbReference>
<dbReference type="KEGG" id="trz:GWP43_13790"/>
<proteinExistence type="predicted"/>
<feature type="coiled-coil region" evidence="1">
    <location>
        <begin position="372"/>
        <end position="411"/>
    </location>
</feature>
<sequence>MKKIVCITVWLSAAFVLFAQTETGAAQDSVYQKLLQYRVEHDSNYRQLQMQADIAANKAEKAKTESLVTMEVGSGNTQLVLNTDANKRGITTEPYANIALPSYNNTGIKLSVPYSKVGQRQETGAEVSVSTDIYSKNAEAKKYTLNLAQSAADQARRAKEEGLALAEKQFLQDIQRLLDDYTTLLDKELSEVKAEIQYSQTKAQGYADSSTKMRTANLELLGAKREHQNADFNFSASYHVFAESCGLTTDEKPQMFLTSLWDSIPIQKAADIEQYPQAAYKKLVEAEQQHTQNAAKRDIELSPFSIGADAGYKLRNTKIGSASAKNEHSVLGGLSMQFPGGKAYTGVEVPLSDPKNTAIKLSFSWNPFSIQYRKLDKKNAELEDAIERLKIEDAKEQYQKQLHTNKTAKEQMIWQQTATADELSIYKQNADDHAQWYRNGVISKVESLQAELEYKKAEVRYAKAKTAVMIFNIDTALLFEKR</sequence>
<name>A0A6P1Y5W6_9SPIR</name>
<feature type="signal peptide" evidence="2">
    <location>
        <begin position="1"/>
        <end position="19"/>
    </location>
</feature>
<feature type="chain" id="PRO_5026966904" description="Outer membrane efflux protein" evidence="2">
    <location>
        <begin position="20"/>
        <end position="482"/>
    </location>
</feature>
<evidence type="ECO:0008006" key="5">
    <source>
        <dbReference type="Google" id="ProtNLM"/>
    </source>
</evidence>
<dbReference type="AlphaFoldDB" id="A0A6P1Y5W6"/>
<evidence type="ECO:0000256" key="2">
    <source>
        <dbReference type="SAM" id="SignalP"/>
    </source>
</evidence>
<evidence type="ECO:0000313" key="3">
    <source>
        <dbReference type="EMBL" id="QHX44353.1"/>
    </source>
</evidence>
<reference evidence="3 4" key="1">
    <citation type="submission" date="2020-01" db="EMBL/GenBank/DDBJ databases">
        <title>Complete genome sequence of a human oral phylogroup 1 Treponema sp. strain ATCC 700766, originally isolated from periodontitis dental plaque.</title>
        <authorList>
            <person name="Chan Y."/>
            <person name="Huo Y.-B."/>
            <person name="Yu X.-L."/>
            <person name="Zeng H."/>
            <person name="Leung W.-K."/>
            <person name="Watt R.M."/>
        </authorList>
    </citation>
    <scope>NUCLEOTIDE SEQUENCE [LARGE SCALE GENOMIC DNA]</scope>
    <source>
        <strain evidence="3 4">OMZ 804</strain>
    </source>
</reference>
<gene>
    <name evidence="3" type="ORF">GWP43_13790</name>
</gene>
<organism evidence="3 4">
    <name type="scientific">Treponema vincentii</name>
    <dbReference type="NCBI Taxonomy" id="69710"/>
    <lineage>
        <taxon>Bacteria</taxon>
        <taxon>Pseudomonadati</taxon>
        <taxon>Spirochaetota</taxon>
        <taxon>Spirochaetia</taxon>
        <taxon>Spirochaetales</taxon>
        <taxon>Treponemataceae</taxon>
        <taxon>Treponema</taxon>
    </lineage>
</organism>
<evidence type="ECO:0000313" key="4">
    <source>
        <dbReference type="Proteomes" id="UP000464374"/>
    </source>
</evidence>
<dbReference type="Proteomes" id="UP000464374">
    <property type="component" value="Chromosome"/>
</dbReference>
<protein>
    <recommendedName>
        <fullName evidence="5">Outer membrane efflux protein</fullName>
    </recommendedName>
</protein>
<evidence type="ECO:0000256" key="1">
    <source>
        <dbReference type="SAM" id="Coils"/>
    </source>
</evidence>
<dbReference type="RefSeq" id="WP_162664627.1">
    <property type="nucleotide sequence ID" value="NZ_CP048020.1"/>
</dbReference>